<evidence type="ECO:0000313" key="1">
    <source>
        <dbReference type="EMBL" id="ARX88062.1"/>
    </source>
</evidence>
<accession>A0A1Z1WP40</accession>
<dbReference type="EMBL" id="CP021748">
    <property type="protein sequence ID" value="ARX88062.1"/>
    <property type="molecule type" value="Genomic_DNA"/>
</dbReference>
<protein>
    <submittedName>
        <fullName evidence="1">Uncharacterized protein</fullName>
    </submittedName>
</protein>
<evidence type="ECO:0000313" key="2">
    <source>
        <dbReference type="Proteomes" id="UP000195880"/>
    </source>
</evidence>
<sequence length="55" mass="5999">MRRSRPRVSRARATVTVVTTAARDRYRATGVEESYSLRSSTAMIGARAPATIEAS</sequence>
<dbReference type="Proteomes" id="UP000195880">
    <property type="component" value="Chromosome"/>
</dbReference>
<dbReference type="AlphaFoldDB" id="A0A1Z1WP40"/>
<reference evidence="1 2" key="1">
    <citation type="submission" date="2017-05" db="EMBL/GenBank/DDBJ databases">
        <title>Streptomyces alboflavus Genome sequencing and assembly.</title>
        <authorList>
            <person name="Wang Y."/>
            <person name="Du B."/>
            <person name="Ding Y."/>
            <person name="Liu H."/>
            <person name="Hou Q."/>
            <person name="Liu K."/>
            <person name="Wang C."/>
            <person name="Yao L."/>
        </authorList>
    </citation>
    <scope>NUCLEOTIDE SEQUENCE [LARGE SCALE GENOMIC DNA]</scope>
    <source>
        <strain evidence="1 2">MDJK44</strain>
    </source>
</reference>
<organism evidence="1 2">
    <name type="scientific">Streptomyces alboflavus</name>
    <dbReference type="NCBI Taxonomy" id="67267"/>
    <lineage>
        <taxon>Bacteria</taxon>
        <taxon>Bacillati</taxon>
        <taxon>Actinomycetota</taxon>
        <taxon>Actinomycetes</taxon>
        <taxon>Kitasatosporales</taxon>
        <taxon>Streptomycetaceae</taxon>
        <taxon>Streptomyces</taxon>
    </lineage>
</organism>
<name>A0A1Z1WP40_9ACTN</name>
<keyword evidence="2" id="KW-1185">Reference proteome</keyword>
<dbReference type="KEGG" id="salf:SMD44_07549"/>
<proteinExistence type="predicted"/>
<gene>
    <name evidence="1" type="ORF">SMD44_07549</name>
</gene>